<accession>A0A4R6P0C4</accession>
<organism evidence="1 2">
    <name type="scientific">Nocardia ignorata</name>
    <dbReference type="NCBI Taxonomy" id="145285"/>
    <lineage>
        <taxon>Bacteria</taxon>
        <taxon>Bacillati</taxon>
        <taxon>Actinomycetota</taxon>
        <taxon>Actinomycetes</taxon>
        <taxon>Mycobacteriales</taxon>
        <taxon>Nocardiaceae</taxon>
        <taxon>Nocardia</taxon>
    </lineage>
</organism>
<name>A0A4R6P0C4_NOCIG</name>
<evidence type="ECO:0000313" key="1">
    <source>
        <dbReference type="EMBL" id="TDP29835.1"/>
    </source>
</evidence>
<dbReference type="AlphaFoldDB" id="A0A4R6P0C4"/>
<sequence length="97" mass="10391">MAHTLIADFVTDLRAELTVMITARGTADLANDLEDLAVLGDAELLDDAGRLVRSLIAETLHNRHLEVAAALDAWIDNDNSDDEAAVIVRAARDLVAA</sequence>
<comment type="caution">
    <text evidence="1">The sequence shown here is derived from an EMBL/GenBank/DDBJ whole genome shotgun (WGS) entry which is preliminary data.</text>
</comment>
<dbReference type="Proteomes" id="UP000295087">
    <property type="component" value="Unassembled WGS sequence"/>
</dbReference>
<gene>
    <name evidence="1" type="ORF">DFR75_112103</name>
</gene>
<evidence type="ECO:0000313" key="2">
    <source>
        <dbReference type="Proteomes" id="UP000295087"/>
    </source>
</evidence>
<dbReference type="EMBL" id="SNXK01000012">
    <property type="protein sequence ID" value="TDP29835.1"/>
    <property type="molecule type" value="Genomic_DNA"/>
</dbReference>
<dbReference type="RefSeq" id="WP_067496797.1">
    <property type="nucleotide sequence ID" value="NZ_SNXK01000012.1"/>
</dbReference>
<keyword evidence="2" id="KW-1185">Reference proteome</keyword>
<reference evidence="1 2" key="1">
    <citation type="submission" date="2019-03" db="EMBL/GenBank/DDBJ databases">
        <title>Genomic Encyclopedia of Type Strains, Phase IV (KMG-IV): sequencing the most valuable type-strain genomes for metagenomic binning, comparative biology and taxonomic classification.</title>
        <authorList>
            <person name="Goeker M."/>
        </authorList>
    </citation>
    <scope>NUCLEOTIDE SEQUENCE [LARGE SCALE GENOMIC DNA]</scope>
    <source>
        <strain evidence="1 2">DSM 44496</strain>
    </source>
</reference>
<proteinExistence type="predicted"/>
<protein>
    <submittedName>
        <fullName evidence="1">Uncharacterized protein</fullName>
    </submittedName>
</protein>